<evidence type="ECO:0000259" key="1">
    <source>
        <dbReference type="Pfam" id="PF25056"/>
    </source>
</evidence>
<sequence>MVSGTADPGHVMTVRVDPSGIVRLSWAEGLQITGRLAQQAMGLVDMTNADRERPLLVDMRGTATLSRDARMTFRRRCSASRIALLGRSPVDRVLANFAMGVSSVPVPTRFFTSETAAVAWLHDGDPA</sequence>
<evidence type="ECO:0000313" key="3">
    <source>
        <dbReference type="Proteomes" id="UP000515728"/>
    </source>
</evidence>
<dbReference type="AlphaFoldDB" id="A0A7G7MSA6"/>
<dbReference type="Gene3D" id="3.40.970.30">
    <property type="entry name" value="yp_829618.1 like domains"/>
    <property type="match status" value="1"/>
</dbReference>
<evidence type="ECO:0000313" key="2">
    <source>
        <dbReference type="EMBL" id="QNG55667.1"/>
    </source>
</evidence>
<accession>A0A7G7MSA6</accession>
<dbReference type="Pfam" id="PF25056">
    <property type="entry name" value="DUF7793"/>
    <property type="match status" value="1"/>
</dbReference>
<keyword evidence="3" id="KW-1185">Reference proteome</keyword>
<proteinExistence type="predicted"/>
<organism evidence="2 3">
    <name type="scientific">Pseudonocardia petroleophila</name>
    <dbReference type="NCBI Taxonomy" id="37331"/>
    <lineage>
        <taxon>Bacteria</taxon>
        <taxon>Bacillati</taxon>
        <taxon>Actinomycetota</taxon>
        <taxon>Actinomycetes</taxon>
        <taxon>Pseudonocardiales</taxon>
        <taxon>Pseudonocardiaceae</taxon>
        <taxon>Pseudonocardia</taxon>
    </lineage>
</organism>
<dbReference type="KEGG" id="ppel:H6H00_17275"/>
<feature type="domain" description="DUF7793" evidence="1">
    <location>
        <begin position="19"/>
        <end position="122"/>
    </location>
</feature>
<protein>
    <submittedName>
        <fullName evidence="2">STAS/SEC14 domain-containing protein</fullName>
    </submittedName>
</protein>
<gene>
    <name evidence="2" type="ORF">H6H00_17275</name>
</gene>
<dbReference type="Proteomes" id="UP000515728">
    <property type="component" value="Chromosome"/>
</dbReference>
<dbReference type="EMBL" id="CP060131">
    <property type="protein sequence ID" value="QNG55667.1"/>
    <property type="molecule type" value="Genomic_DNA"/>
</dbReference>
<name>A0A7G7MSA6_9PSEU</name>
<reference evidence="2 3" key="1">
    <citation type="submission" date="2020-08" db="EMBL/GenBank/DDBJ databases">
        <authorList>
            <person name="Mo P."/>
        </authorList>
    </citation>
    <scope>NUCLEOTIDE SEQUENCE [LARGE SCALE GENOMIC DNA]</scope>
    <source>
        <strain evidence="2 3">CGMCC 4.1532</strain>
    </source>
</reference>
<dbReference type="Gene3D" id="3.40.1680.10">
    <property type="entry name" value="yp_829618.1 domain like"/>
    <property type="match status" value="1"/>
</dbReference>
<dbReference type="InterPro" id="IPR056695">
    <property type="entry name" value="DUF7793"/>
</dbReference>